<feature type="region of interest" description="Disordered" evidence="3">
    <location>
        <begin position="599"/>
        <end position="662"/>
    </location>
</feature>
<feature type="region of interest" description="Disordered" evidence="3">
    <location>
        <begin position="436"/>
        <end position="510"/>
    </location>
</feature>
<feature type="chain" id="PRO_5003264557" description="RRM domain-containing protein" evidence="4">
    <location>
        <begin position="18"/>
        <end position="662"/>
    </location>
</feature>
<dbReference type="InterPro" id="IPR012677">
    <property type="entry name" value="Nucleotide-bd_a/b_plait_sf"/>
</dbReference>
<feature type="signal peptide" evidence="4">
    <location>
        <begin position="1"/>
        <end position="17"/>
    </location>
</feature>
<dbReference type="KEGG" id="aaf:AURANDRAFT_65316"/>
<sequence length="662" mass="70347">MGHRLLLLAVALASASALASTKKKEKKATAPASSERQELCDSCMKRRMKLAGSLTVYVIAAVQKGIDVDQATWLSVVKDGCAGSSVCEATIVKHHGSQIAEELADMVEEIDGDASDSQLTDPRTLPDLLCAPRSVTEACPAKLYKRPDPTPPRETVSTAFWNARSKRTKGGGDVEVHLINDKETMDCGPTEKASLAARFKDPSVRRIKPGEEKLVSVGVVANAQVAPPTLRVKPLGAPCGDGVDVEVDFANPWRVYEVTTNKAFEEESPRSPANLPLLTLALLSRLSPRRVAASDELVDKGAFMAAVDVLMSESAKASGAAPPRPLAEAEAAGEVAYAIGKTTATLPLSEAEGLGLVEATYLVLVSGVTPKLAESGLQVKDTITSVSVEGTDLFESTRAMDMGATAERLTVAIQTAEAKGVAEIGLELNRLVELNSDSSDDDSSVAEAAPQKQPPAEAAKEESADESDSDDDEHAPAPQPESDDEHAPAPQPESDDDDGPRALERPRASKAQAHIRTVFVGNLPFAATEAPLCDLFFPGGEGAEHEETDVEVKRDVESGKSRGFAVVTLPDADACLAFVDKWADADFEGRKLVVRLERKGVKARPGKPKRRRDDADASEPAPGDAAAPPRKARKRRSKNMSDARRAKKEARAQRLAEARAAA</sequence>
<dbReference type="Gene3D" id="3.30.70.330">
    <property type="match status" value="1"/>
</dbReference>
<feature type="compositionally biased region" description="Basic residues" evidence="3">
    <location>
        <begin position="601"/>
        <end position="610"/>
    </location>
</feature>
<dbReference type="EMBL" id="GL833133">
    <property type="protein sequence ID" value="EGB06688.1"/>
    <property type="molecule type" value="Genomic_DNA"/>
</dbReference>
<feature type="compositionally biased region" description="Low complexity" evidence="3">
    <location>
        <begin position="618"/>
        <end position="629"/>
    </location>
</feature>
<dbReference type="InterPro" id="IPR035979">
    <property type="entry name" value="RBD_domain_sf"/>
</dbReference>
<dbReference type="Pfam" id="PF00076">
    <property type="entry name" value="RRM_1"/>
    <property type="match status" value="1"/>
</dbReference>
<reference evidence="6 7" key="1">
    <citation type="journal article" date="2011" name="Proc. Natl. Acad. Sci. U.S.A.">
        <title>Niche of harmful alga Aureococcus anophagefferens revealed through ecogenomics.</title>
        <authorList>
            <person name="Gobler C.J."/>
            <person name="Berry D.L."/>
            <person name="Dyhrman S.T."/>
            <person name="Wilhelm S.W."/>
            <person name="Salamov A."/>
            <person name="Lobanov A.V."/>
            <person name="Zhang Y."/>
            <person name="Collier J.L."/>
            <person name="Wurch L.L."/>
            <person name="Kustka A.B."/>
            <person name="Dill B.D."/>
            <person name="Shah M."/>
            <person name="VerBerkmoes N.C."/>
            <person name="Kuo A."/>
            <person name="Terry A."/>
            <person name="Pangilinan J."/>
            <person name="Lindquist E.A."/>
            <person name="Lucas S."/>
            <person name="Paulsen I.T."/>
            <person name="Hattenrath-Lehmann T.K."/>
            <person name="Talmage S.C."/>
            <person name="Walker E.A."/>
            <person name="Koch F."/>
            <person name="Burson A.M."/>
            <person name="Marcoval M.A."/>
            <person name="Tang Y.Z."/>
            <person name="Lecleir G.R."/>
            <person name="Coyne K.J."/>
            <person name="Berg G.M."/>
            <person name="Bertrand E.M."/>
            <person name="Saito M.A."/>
            <person name="Gladyshev V.N."/>
            <person name="Grigoriev I.V."/>
        </authorList>
    </citation>
    <scope>NUCLEOTIDE SEQUENCE [LARGE SCALE GENOMIC DNA]</scope>
    <source>
        <strain evidence="7">CCMP 1984</strain>
    </source>
</reference>
<dbReference type="SUPFAM" id="SSF54928">
    <property type="entry name" value="RNA-binding domain, RBD"/>
    <property type="match status" value="1"/>
</dbReference>
<dbReference type="eggNOG" id="ENOG502SFSK">
    <property type="taxonomic scope" value="Eukaryota"/>
</dbReference>
<dbReference type="PANTHER" id="PTHR48025:SF1">
    <property type="entry name" value="RRM DOMAIN-CONTAINING PROTEIN"/>
    <property type="match status" value="1"/>
</dbReference>
<proteinExistence type="predicted"/>
<dbReference type="RefSeq" id="XP_009038439.1">
    <property type="nucleotide sequence ID" value="XM_009040191.1"/>
</dbReference>
<dbReference type="PANTHER" id="PTHR48025">
    <property type="entry name" value="OS02G0815200 PROTEIN"/>
    <property type="match status" value="1"/>
</dbReference>
<protein>
    <recommendedName>
        <fullName evidence="5">RRM domain-containing protein</fullName>
    </recommendedName>
</protein>
<feature type="compositionally biased region" description="Low complexity" evidence="3">
    <location>
        <begin position="446"/>
        <end position="457"/>
    </location>
</feature>
<evidence type="ECO:0000256" key="4">
    <source>
        <dbReference type="SAM" id="SignalP"/>
    </source>
</evidence>
<keyword evidence="4" id="KW-0732">Signal</keyword>
<dbReference type="OrthoDB" id="235457at2759"/>
<evidence type="ECO:0000313" key="6">
    <source>
        <dbReference type="EMBL" id="EGB06688.1"/>
    </source>
</evidence>
<evidence type="ECO:0000259" key="5">
    <source>
        <dbReference type="PROSITE" id="PS50102"/>
    </source>
</evidence>
<gene>
    <name evidence="6" type="ORF">AURANDRAFT_65316</name>
</gene>
<name>F0YDT8_AURAN</name>
<feature type="compositionally biased region" description="Basic and acidic residues" evidence="3">
    <location>
        <begin position="639"/>
        <end position="662"/>
    </location>
</feature>
<evidence type="ECO:0000256" key="2">
    <source>
        <dbReference type="PROSITE-ProRule" id="PRU00176"/>
    </source>
</evidence>
<dbReference type="InterPro" id="IPR000504">
    <property type="entry name" value="RRM_dom"/>
</dbReference>
<dbReference type="InterPro" id="IPR050502">
    <property type="entry name" value="Euk_RNA-bind_prot"/>
</dbReference>
<accession>F0YDT8</accession>
<feature type="compositionally biased region" description="Acidic residues" evidence="3">
    <location>
        <begin position="463"/>
        <end position="473"/>
    </location>
</feature>
<dbReference type="GeneID" id="20225275"/>
<evidence type="ECO:0000313" key="7">
    <source>
        <dbReference type="Proteomes" id="UP000002729"/>
    </source>
</evidence>
<dbReference type="SMART" id="SM00360">
    <property type="entry name" value="RRM"/>
    <property type="match status" value="1"/>
</dbReference>
<organism evidence="7">
    <name type="scientific">Aureococcus anophagefferens</name>
    <name type="common">Harmful bloom alga</name>
    <dbReference type="NCBI Taxonomy" id="44056"/>
    <lineage>
        <taxon>Eukaryota</taxon>
        <taxon>Sar</taxon>
        <taxon>Stramenopiles</taxon>
        <taxon>Ochrophyta</taxon>
        <taxon>Pelagophyceae</taxon>
        <taxon>Pelagomonadales</taxon>
        <taxon>Pelagomonadaceae</taxon>
        <taxon>Aureococcus</taxon>
    </lineage>
</organism>
<dbReference type="GO" id="GO:0003729">
    <property type="term" value="F:mRNA binding"/>
    <property type="evidence" value="ECO:0007669"/>
    <property type="project" value="TreeGrafter"/>
</dbReference>
<dbReference type="InParanoid" id="F0YDT8"/>
<evidence type="ECO:0000256" key="3">
    <source>
        <dbReference type="SAM" id="MobiDB-lite"/>
    </source>
</evidence>
<dbReference type="PROSITE" id="PS50102">
    <property type="entry name" value="RRM"/>
    <property type="match status" value="1"/>
</dbReference>
<keyword evidence="7" id="KW-1185">Reference proteome</keyword>
<dbReference type="AlphaFoldDB" id="F0YDT8"/>
<feature type="domain" description="RRM" evidence="5">
    <location>
        <begin position="516"/>
        <end position="599"/>
    </location>
</feature>
<evidence type="ECO:0000256" key="1">
    <source>
        <dbReference type="ARBA" id="ARBA00022884"/>
    </source>
</evidence>
<keyword evidence="1 2" id="KW-0694">RNA-binding</keyword>
<dbReference type="Proteomes" id="UP000002729">
    <property type="component" value="Unassembled WGS sequence"/>
</dbReference>